<sequence length="101" mass="12314">MQIKEMDDQQRRHFHIEVECQRKTENDIYNNKYIQQLGDGERQWSPRKTCYLEACAALPIWLWFLFFEIDGHRHIFTMVMVQQPEKRQKHSSTAVSYTLEH</sequence>
<name>A0A915HHH4_ROMCU</name>
<organism evidence="1 2">
    <name type="scientific">Romanomermis culicivorax</name>
    <name type="common">Nematode worm</name>
    <dbReference type="NCBI Taxonomy" id="13658"/>
    <lineage>
        <taxon>Eukaryota</taxon>
        <taxon>Metazoa</taxon>
        <taxon>Ecdysozoa</taxon>
        <taxon>Nematoda</taxon>
        <taxon>Enoplea</taxon>
        <taxon>Dorylaimia</taxon>
        <taxon>Mermithida</taxon>
        <taxon>Mermithoidea</taxon>
        <taxon>Mermithidae</taxon>
        <taxon>Romanomermis</taxon>
    </lineage>
</organism>
<dbReference type="WBParaSite" id="nRc.2.0.1.t01078-RA">
    <property type="protein sequence ID" value="nRc.2.0.1.t01078-RA"/>
    <property type="gene ID" value="nRc.2.0.1.g01078"/>
</dbReference>
<accession>A0A915HHH4</accession>
<proteinExistence type="predicted"/>
<dbReference type="Proteomes" id="UP000887565">
    <property type="component" value="Unplaced"/>
</dbReference>
<evidence type="ECO:0000313" key="1">
    <source>
        <dbReference type="Proteomes" id="UP000887565"/>
    </source>
</evidence>
<dbReference type="AlphaFoldDB" id="A0A915HHH4"/>
<protein>
    <submittedName>
        <fullName evidence="2">Uncharacterized protein</fullName>
    </submittedName>
</protein>
<keyword evidence="1" id="KW-1185">Reference proteome</keyword>
<evidence type="ECO:0000313" key="2">
    <source>
        <dbReference type="WBParaSite" id="nRc.2.0.1.t01078-RA"/>
    </source>
</evidence>
<reference evidence="2" key="1">
    <citation type="submission" date="2022-11" db="UniProtKB">
        <authorList>
            <consortium name="WormBaseParasite"/>
        </authorList>
    </citation>
    <scope>IDENTIFICATION</scope>
</reference>